<sequence length="101" mass="10857">MKYRVTARVLSHLSGSQAWQSPRPGYNTPADITAMTKLRDARRRADGSTTVDLDDAEAAALRGYVDAMAADAADNAGPDDPDATADLNAARAMLRRLNPNR</sequence>
<proteinExistence type="predicted"/>
<dbReference type="Proteomes" id="UP000024437">
    <property type="component" value="Genome"/>
</dbReference>
<organism evidence="1 2">
    <name type="scientific">Mycobacterium phage HH92</name>
    <dbReference type="NCBI Taxonomy" id="1471543"/>
    <lineage>
        <taxon>Viruses</taxon>
        <taxon>Duplodnaviria</taxon>
        <taxon>Heunggongvirae</taxon>
        <taxon>Uroviricota</taxon>
        <taxon>Caudoviricetes</taxon>
        <taxon>Gilesvirus</taxon>
        <taxon>Gilesvirus giles</taxon>
    </lineage>
</organism>
<evidence type="ECO:0000313" key="2">
    <source>
        <dbReference type="Proteomes" id="UP000024437"/>
    </source>
</evidence>
<reference evidence="1 2" key="1">
    <citation type="submission" date="2014-03" db="EMBL/GenBank/DDBJ databases">
        <authorList>
            <person name="Bragg J."/>
            <person name="Chandler A.Y."/>
            <person name="Dehn A."/>
            <person name="Hefner M."/>
            <person name="Petersen P."/>
            <person name="Wilson J."/>
            <person name="Zeba F."/>
            <person name="Zegers G.P."/>
            <person name="Page S.T."/>
            <person name="Bradley K.W."/>
            <person name="Clarke D.Q."/>
            <person name="Lewis M.F."/>
            <person name="Barker L.P."/>
            <person name="Bailey C."/>
            <person name="Asai D.J."/>
            <person name="Garber M.L."/>
            <person name="Bowman C.A."/>
            <person name="Russell D.A."/>
            <person name="Pope W.H."/>
            <person name="Jacobs-Sera D."/>
            <person name="Hendrix R.W."/>
            <person name="Hatfull G.F."/>
        </authorList>
    </citation>
    <scope>NUCLEOTIDE SEQUENCE [LARGE SCALE GENOMIC DNA]</scope>
</reference>
<protein>
    <submittedName>
        <fullName evidence="1">Uncharacterized protein</fullName>
    </submittedName>
</protein>
<dbReference type="EMBL" id="KJ538722">
    <property type="protein sequence ID" value="AHY84231.1"/>
    <property type="molecule type" value="Genomic_DNA"/>
</dbReference>
<name>A0A023ZWQ0_9CAUD</name>
<evidence type="ECO:0000313" key="1">
    <source>
        <dbReference type="EMBL" id="AHY84231.1"/>
    </source>
</evidence>
<accession>A0A023ZWQ0</accession>
<gene>
    <name evidence="1" type="primary">46</name>
    <name evidence="1" type="ORF">PBI_HH92_46</name>
</gene>